<proteinExistence type="predicted"/>
<name>A0A383BWG3_9ZZZZ</name>
<feature type="non-terminal residue" evidence="1">
    <location>
        <position position="1"/>
    </location>
</feature>
<dbReference type="AlphaFoldDB" id="A0A383BWG3"/>
<protein>
    <submittedName>
        <fullName evidence="1">Uncharacterized protein</fullName>
    </submittedName>
</protein>
<accession>A0A383BWG3</accession>
<gene>
    <name evidence="1" type="ORF">METZ01_LOCUS477063</name>
</gene>
<organism evidence="1">
    <name type="scientific">marine metagenome</name>
    <dbReference type="NCBI Taxonomy" id="408172"/>
    <lineage>
        <taxon>unclassified sequences</taxon>
        <taxon>metagenomes</taxon>
        <taxon>ecological metagenomes</taxon>
    </lineage>
</organism>
<sequence length="31" mass="3920">SRIALVRVIRYKKNITQYFPWMREKIDFSFL</sequence>
<evidence type="ECO:0000313" key="1">
    <source>
        <dbReference type="EMBL" id="SVE24209.1"/>
    </source>
</evidence>
<reference evidence="1" key="1">
    <citation type="submission" date="2018-05" db="EMBL/GenBank/DDBJ databases">
        <authorList>
            <person name="Lanie J.A."/>
            <person name="Ng W.-L."/>
            <person name="Kazmierczak K.M."/>
            <person name="Andrzejewski T.M."/>
            <person name="Davidsen T.M."/>
            <person name="Wayne K.J."/>
            <person name="Tettelin H."/>
            <person name="Glass J.I."/>
            <person name="Rusch D."/>
            <person name="Podicherti R."/>
            <person name="Tsui H.-C.T."/>
            <person name="Winkler M.E."/>
        </authorList>
    </citation>
    <scope>NUCLEOTIDE SEQUENCE</scope>
</reference>
<dbReference type="EMBL" id="UINC01203790">
    <property type="protein sequence ID" value="SVE24209.1"/>
    <property type="molecule type" value="Genomic_DNA"/>
</dbReference>